<dbReference type="Proteomes" id="UP000469011">
    <property type="component" value="Unassembled WGS sequence"/>
</dbReference>
<feature type="transmembrane region" description="Helical" evidence="7">
    <location>
        <begin position="93"/>
        <end position="115"/>
    </location>
</feature>
<dbReference type="Gene3D" id="1.10.3720.10">
    <property type="entry name" value="MetI-like"/>
    <property type="match status" value="1"/>
</dbReference>
<dbReference type="InterPro" id="IPR035906">
    <property type="entry name" value="MetI-like_sf"/>
</dbReference>
<dbReference type="RefSeq" id="WP_163464942.1">
    <property type="nucleotide sequence ID" value="NZ_JAAAMG010000017.1"/>
</dbReference>
<keyword evidence="6 7" id="KW-0472">Membrane</keyword>
<accession>A0A6N9T5C0</accession>
<organism evidence="9 10">
    <name type="scientific">Jiella pacifica</name>
    <dbReference type="NCBI Taxonomy" id="2696469"/>
    <lineage>
        <taxon>Bacteria</taxon>
        <taxon>Pseudomonadati</taxon>
        <taxon>Pseudomonadota</taxon>
        <taxon>Alphaproteobacteria</taxon>
        <taxon>Hyphomicrobiales</taxon>
        <taxon>Aurantimonadaceae</taxon>
        <taxon>Jiella</taxon>
    </lineage>
</organism>
<evidence type="ECO:0000256" key="2">
    <source>
        <dbReference type="ARBA" id="ARBA00022448"/>
    </source>
</evidence>
<dbReference type="PANTHER" id="PTHR32243:SF18">
    <property type="entry name" value="INNER MEMBRANE ABC TRANSPORTER PERMEASE PROTEIN YCJP"/>
    <property type="match status" value="1"/>
</dbReference>
<dbReference type="CDD" id="cd06261">
    <property type="entry name" value="TM_PBP2"/>
    <property type="match status" value="1"/>
</dbReference>
<keyword evidence="4 7" id="KW-0812">Transmembrane</keyword>
<evidence type="ECO:0000256" key="4">
    <source>
        <dbReference type="ARBA" id="ARBA00022692"/>
    </source>
</evidence>
<keyword evidence="3" id="KW-1003">Cell membrane</keyword>
<dbReference type="Pfam" id="PF00528">
    <property type="entry name" value="BPD_transp_1"/>
    <property type="match status" value="1"/>
</dbReference>
<feature type="transmembrane region" description="Helical" evidence="7">
    <location>
        <begin position="260"/>
        <end position="280"/>
    </location>
</feature>
<sequence>MSAQTPDRGGLLRLLAKAFAILVLVLWSLGPIYWALATSLTRPDELVSRTPHFFPPNVTFQHYARLFGGSSVSQGNTVQSVWPEFSAALLNSLVTSVGATILTVAIAAFGAYAFVRLRFPGRNILFILVVATMAIPAYTVMIPLYRLMIQLGLIDTYVGITLIYTSAFLPLALWLMRTVYQAMPIALEEAAWLDGAGRIYTLVRIVLPLAAPGLIAAALLTFLNAWGQFIVPLVFSPTLATKPLTVLIPEFVTRNYVDYGLMNAAGILAIIPPIVLVIFLNRYLVSGLMAGAQK</sequence>
<evidence type="ECO:0000256" key="7">
    <source>
        <dbReference type="RuleBase" id="RU363032"/>
    </source>
</evidence>
<feature type="transmembrane region" description="Helical" evidence="7">
    <location>
        <begin position="201"/>
        <end position="223"/>
    </location>
</feature>
<name>A0A6N9T5C0_9HYPH</name>
<keyword evidence="10" id="KW-1185">Reference proteome</keyword>
<comment type="similarity">
    <text evidence="7">Belongs to the binding-protein-dependent transport system permease family.</text>
</comment>
<protein>
    <submittedName>
        <fullName evidence="9">ABC transporter permease subunit</fullName>
    </submittedName>
</protein>
<feature type="transmembrane region" description="Helical" evidence="7">
    <location>
        <begin position="12"/>
        <end position="36"/>
    </location>
</feature>
<evidence type="ECO:0000313" key="9">
    <source>
        <dbReference type="EMBL" id="NDW06440.1"/>
    </source>
</evidence>
<comment type="subcellular location">
    <subcellularLocation>
        <location evidence="1 7">Cell membrane</location>
        <topology evidence="1 7">Multi-pass membrane protein</topology>
    </subcellularLocation>
</comment>
<dbReference type="InterPro" id="IPR000515">
    <property type="entry name" value="MetI-like"/>
</dbReference>
<keyword evidence="2 7" id="KW-0813">Transport</keyword>
<dbReference type="PROSITE" id="PS50928">
    <property type="entry name" value="ABC_TM1"/>
    <property type="match status" value="1"/>
</dbReference>
<evidence type="ECO:0000256" key="6">
    <source>
        <dbReference type="ARBA" id="ARBA00023136"/>
    </source>
</evidence>
<feature type="transmembrane region" description="Helical" evidence="7">
    <location>
        <begin position="157"/>
        <end position="180"/>
    </location>
</feature>
<keyword evidence="5 7" id="KW-1133">Transmembrane helix</keyword>
<reference evidence="9 10" key="1">
    <citation type="submission" date="2020-01" db="EMBL/GenBank/DDBJ databases">
        <title>Jiella pacifica sp. nov.</title>
        <authorList>
            <person name="Xue Z."/>
            <person name="Zhu S."/>
            <person name="Chen J."/>
            <person name="Yang J."/>
        </authorList>
    </citation>
    <scope>NUCLEOTIDE SEQUENCE [LARGE SCALE GENOMIC DNA]</scope>
    <source>
        <strain evidence="9 10">40Bstr34</strain>
    </source>
</reference>
<dbReference type="PANTHER" id="PTHR32243">
    <property type="entry name" value="MALTOSE TRANSPORT SYSTEM PERMEASE-RELATED"/>
    <property type="match status" value="1"/>
</dbReference>
<evidence type="ECO:0000256" key="5">
    <source>
        <dbReference type="ARBA" id="ARBA00022989"/>
    </source>
</evidence>
<evidence type="ECO:0000259" key="8">
    <source>
        <dbReference type="PROSITE" id="PS50928"/>
    </source>
</evidence>
<evidence type="ECO:0000256" key="3">
    <source>
        <dbReference type="ARBA" id="ARBA00022475"/>
    </source>
</evidence>
<dbReference type="GO" id="GO:0005886">
    <property type="term" value="C:plasma membrane"/>
    <property type="evidence" value="ECO:0007669"/>
    <property type="project" value="UniProtKB-SubCell"/>
</dbReference>
<feature type="transmembrane region" description="Helical" evidence="7">
    <location>
        <begin position="124"/>
        <end position="145"/>
    </location>
</feature>
<proteinExistence type="inferred from homology"/>
<dbReference type="InterPro" id="IPR050901">
    <property type="entry name" value="BP-dep_ABC_trans_perm"/>
</dbReference>
<evidence type="ECO:0000256" key="1">
    <source>
        <dbReference type="ARBA" id="ARBA00004651"/>
    </source>
</evidence>
<gene>
    <name evidence="9" type="ORF">GTK09_18630</name>
</gene>
<comment type="caution">
    <text evidence="9">The sequence shown here is derived from an EMBL/GenBank/DDBJ whole genome shotgun (WGS) entry which is preliminary data.</text>
</comment>
<dbReference type="GO" id="GO:0055085">
    <property type="term" value="P:transmembrane transport"/>
    <property type="evidence" value="ECO:0007669"/>
    <property type="project" value="InterPro"/>
</dbReference>
<feature type="domain" description="ABC transmembrane type-1" evidence="8">
    <location>
        <begin position="89"/>
        <end position="280"/>
    </location>
</feature>
<dbReference type="EMBL" id="JAAAMG010000017">
    <property type="protein sequence ID" value="NDW06440.1"/>
    <property type="molecule type" value="Genomic_DNA"/>
</dbReference>
<evidence type="ECO:0000313" key="10">
    <source>
        <dbReference type="Proteomes" id="UP000469011"/>
    </source>
</evidence>
<dbReference type="SUPFAM" id="SSF161098">
    <property type="entry name" value="MetI-like"/>
    <property type="match status" value="1"/>
</dbReference>
<dbReference type="AlphaFoldDB" id="A0A6N9T5C0"/>